<gene>
    <name evidence="1" type="ORF">GCM10009716_34970</name>
</gene>
<organism evidence="1 2">
    <name type="scientific">Streptomyces sodiiphilus</name>
    <dbReference type="NCBI Taxonomy" id="226217"/>
    <lineage>
        <taxon>Bacteria</taxon>
        <taxon>Bacillati</taxon>
        <taxon>Actinomycetota</taxon>
        <taxon>Actinomycetes</taxon>
        <taxon>Kitasatosporales</taxon>
        <taxon>Streptomycetaceae</taxon>
        <taxon>Streptomyces</taxon>
    </lineage>
</organism>
<accession>A0ABN2PJJ4</accession>
<dbReference type="Proteomes" id="UP001501303">
    <property type="component" value="Unassembled WGS sequence"/>
</dbReference>
<sequence length="414" mass="44287">MPDWAHFGAHRWGREPALLPAPAVVAPERAHRALTEAAAPFRDGTRFRSLPDVRFRTDGGRLRAPGGLLPAAGDRTADGYLRRLRGELPGTGWLLVAEQPLALDPVLWSAVRDELALLWSRVGWPALPVTAELTMGDRRCVRDEGLALPAEEAVLTWVLSGTLEARLWPEERGEPPPSLGPDTEGVRTFRVRAGQMVYWPAAFRSCEVHDEGCLTLRLRVPAGPRLAAGAVKNLLAGFLETGREKNGGVPVLPFPPPADKDGRVPVASHVEAVAQAVSAVLGGPRPARALRVQWAARRSAAGLEPAPLPRDEAELSAVTFGSRVRRVSEVVRVPDGPGHWVWAVNGHVFRVTGGAGDKVLRGLPRGTVTSVAELCRAVGAPEGGGTVLTLLRALYRLRGIEVTGTAGGPGEEER</sequence>
<dbReference type="EMBL" id="BAAAMJ010000033">
    <property type="protein sequence ID" value="GAA1923559.1"/>
    <property type="molecule type" value="Genomic_DNA"/>
</dbReference>
<reference evidence="1 2" key="1">
    <citation type="journal article" date="2019" name="Int. J. Syst. Evol. Microbiol.">
        <title>The Global Catalogue of Microorganisms (GCM) 10K type strain sequencing project: providing services to taxonomists for standard genome sequencing and annotation.</title>
        <authorList>
            <consortium name="The Broad Institute Genomics Platform"/>
            <consortium name="The Broad Institute Genome Sequencing Center for Infectious Disease"/>
            <person name="Wu L."/>
            <person name="Ma J."/>
        </authorList>
    </citation>
    <scope>NUCLEOTIDE SEQUENCE [LARGE SCALE GENOMIC DNA]</scope>
    <source>
        <strain evidence="1 2">JCM 13581</strain>
    </source>
</reference>
<proteinExistence type="predicted"/>
<protein>
    <submittedName>
        <fullName evidence="1">Uncharacterized protein</fullName>
    </submittedName>
</protein>
<keyword evidence="2" id="KW-1185">Reference proteome</keyword>
<name>A0ABN2PJJ4_9ACTN</name>
<comment type="caution">
    <text evidence="1">The sequence shown here is derived from an EMBL/GenBank/DDBJ whole genome shotgun (WGS) entry which is preliminary data.</text>
</comment>
<dbReference type="RefSeq" id="WP_344263446.1">
    <property type="nucleotide sequence ID" value="NZ_BAAAMJ010000033.1"/>
</dbReference>
<evidence type="ECO:0000313" key="2">
    <source>
        <dbReference type="Proteomes" id="UP001501303"/>
    </source>
</evidence>
<evidence type="ECO:0000313" key="1">
    <source>
        <dbReference type="EMBL" id="GAA1923559.1"/>
    </source>
</evidence>